<dbReference type="EMBL" id="JYDO01000224">
    <property type="protein sequence ID" value="KRZ66801.1"/>
    <property type="molecule type" value="Genomic_DNA"/>
</dbReference>
<proteinExistence type="predicted"/>
<evidence type="ECO:0000256" key="1">
    <source>
        <dbReference type="SAM" id="MobiDB-lite"/>
    </source>
</evidence>
<name>A0A0V1M4W5_9BILA</name>
<evidence type="ECO:0000313" key="2">
    <source>
        <dbReference type="EMBL" id="KRZ66801.1"/>
    </source>
</evidence>
<feature type="region of interest" description="Disordered" evidence="1">
    <location>
        <begin position="1"/>
        <end position="20"/>
    </location>
</feature>
<reference evidence="2 3" key="1">
    <citation type="submission" date="2015-01" db="EMBL/GenBank/DDBJ databases">
        <title>Evolution of Trichinella species and genotypes.</title>
        <authorList>
            <person name="Korhonen P.K."/>
            <person name="Edoardo P."/>
            <person name="Giuseppe L.R."/>
            <person name="Gasser R.B."/>
        </authorList>
    </citation>
    <scope>NUCLEOTIDE SEQUENCE [LARGE SCALE GENOMIC DNA]</scope>
    <source>
        <strain evidence="2">ISS1980</strain>
    </source>
</reference>
<keyword evidence="3" id="KW-1185">Reference proteome</keyword>
<protein>
    <submittedName>
        <fullName evidence="2">Uncharacterized protein</fullName>
    </submittedName>
</protein>
<comment type="caution">
    <text evidence="2">The sequence shown here is derived from an EMBL/GenBank/DDBJ whole genome shotgun (WGS) entry which is preliminary data.</text>
</comment>
<dbReference type="Proteomes" id="UP000054843">
    <property type="component" value="Unassembled WGS sequence"/>
</dbReference>
<evidence type="ECO:0000313" key="3">
    <source>
        <dbReference type="Proteomes" id="UP000054843"/>
    </source>
</evidence>
<sequence>MPAHAGRFERQPQPPDNCSSVCNKSSVEGSLVFALAAVAGGCGLHPFSQRFHVVGMDILGPLEEARNGNQCKEEQQQHS</sequence>
<organism evidence="2 3">
    <name type="scientific">Trichinella papuae</name>
    <dbReference type="NCBI Taxonomy" id="268474"/>
    <lineage>
        <taxon>Eukaryota</taxon>
        <taxon>Metazoa</taxon>
        <taxon>Ecdysozoa</taxon>
        <taxon>Nematoda</taxon>
        <taxon>Enoplea</taxon>
        <taxon>Dorylaimia</taxon>
        <taxon>Trichinellida</taxon>
        <taxon>Trichinellidae</taxon>
        <taxon>Trichinella</taxon>
    </lineage>
</organism>
<feature type="compositionally biased region" description="Basic and acidic residues" evidence="1">
    <location>
        <begin position="1"/>
        <end position="10"/>
    </location>
</feature>
<accession>A0A0V1M4W5</accession>
<dbReference type="AlphaFoldDB" id="A0A0V1M4W5"/>
<gene>
    <name evidence="2" type="ORF">T10_3465</name>
</gene>